<dbReference type="OrthoDB" id="9785450at2"/>
<organism evidence="7 8">
    <name type="scientific">Buchnera aphidicola</name>
    <name type="common">Cinara tujafilina</name>
    <dbReference type="NCBI Taxonomy" id="261317"/>
    <lineage>
        <taxon>Bacteria</taxon>
        <taxon>Pseudomonadati</taxon>
        <taxon>Pseudomonadota</taxon>
        <taxon>Gammaproteobacteria</taxon>
        <taxon>Enterobacterales</taxon>
        <taxon>Erwiniaceae</taxon>
        <taxon>Buchnera</taxon>
    </lineage>
</organism>
<evidence type="ECO:0000256" key="5">
    <source>
        <dbReference type="HAMAP-Rule" id="MF_01637"/>
    </source>
</evidence>
<keyword evidence="2 5" id="KW-0479">Metal-binding</keyword>
<sequence length="193" mass="22249">MITFSSAVQEYIRELISTQVDLIGIRIFMKFPGTIRAECGMKYCFSGDIDPVSDKKISYKYFDLYICRSILIFLKDVKVDLLENNLEKKNYIKCAVFKIFKLLNKKLSLEDKIQYYLIQNINPQLSLHGGKVLFIKITKTKYVLLKFLGSCNGCSMIDLTIKDGIEKKLLKEFPQIAGVQDITNHKHGIHSYS</sequence>
<dbReference type="InterPro" id="IPR017726">
    <property type="entry name" value="Fe/S_biogenesis_protein_NfuA"/>
</dbReference>
<dbReference type="HAMAP" id="MF_01637">
    <property type="entry name" value="Fe_S_biogen_NfuA"/>
    <property type="match status" value="1"/>
</dbReference>
<keyword evidence="8" id="KW-1185">Reference proteome</keyword>
<feature type="domain" description="NIF system FeS cluster assembly NifU C-terminal" evidence="6">
    <location>
        <begin position="117"/>
        <end position="179"/>
    </location>
</feature>
<evidence type="ECO:0000313" key="8">
    <source>
        <dbReference type="Proteomes" id="UP000006811"/>
    </source>
</evidence>
<dbReference type="InterPro" id="IPR034904">
    <property type="entry name" value="FSCA_dom_sf"/>
</dbReference>
<dbReference type="GO" id="GO:0005506">
    <property type="term" value="F:iron ion binding"/>
    <property type="evidence" value="ECO:0007669"/>
    <property type="project" value="InterPro"/>
</dbReference>
<dbReference type="GO" id="GO:0016226">
    <property type="term" value="P:iron-sulfur cluster assembly"/>
    <property type="evidence" value="ECO:0007669"/>
    <property type="project" value="UniProtKB-UniRule"/>
</dbReference>
<dbReference type="eggNOG" id="COG0316">
    <property type="taxonomic scope" value="Bacteria"/>
</dbReference>
<keyword evidence="3 5" id="KW-0408">Iron</keyword>
<dbReference type="PANTHER" id="PTHR11178:SF51">
    <property type="entry name" value="FE_S BIOGENESIS PROTEIN NFUA"/>
    <property type="match status" value="1"/>
</dbReference>
<evidence type="ECO:0000313" key="7">
    <source>
        <dbReference type="EMBL" id="AEH39930.1"/>
    </source>
</evidence>
<dbReference type="GO" id="GO:0051539">
    <property type="term" value="F:4 iron, 4 sulfur cluster binding"/>
    <property type="evidence" value="ECO:0007669"/>
    <property type="project" value="UniProtKB-UniRule"/>
</dbReference>
<comment type="cofactor">
    <cofactor evidence="5">
        <name>[4Fe-4S] cluster</name>
        <dbReference type="ChEBI" id="CHEBI:49883"/>
    </cofactor>
    <text evidence="5">Binds 1 [4Fe-4S] cluster per subunit. The cluster is presumably bound at the interface of two monomers.</text>
</comment>
<reference evidence="7 8" key="1">
    <citation type="journal article" date="2011" name="Appl. Environ. Microbiol.">
        <title>The genome of Buchnera aphidicola from the aphid Cinara tujafilina provides new clues about the evolutionary history of metabolic losses in bacterial endosymbionts.</title>
        <authorList>
            <person name="Lamelas A."/>
            <person name="Gosalbes M.J."/>
            <person name="Moya A."/>
            <person name="Latorre A."/>
        </authorList>
    </citation>
    <scope>NUCLEOTIDE SEQUENCE [LARGE SCALE GENOMIC DNA]</scope>
    <source>
        <strain evidence="8">Cinara tujafilina</strain>
    </source>
</reference>
<comment type="subunit">
    <text evidence="5">Homodimer.</text>
</comment>
<dbReference type="Gene3D" id="3.30.300.130">
    <property type="entry name" value="Fe-S cluster assembly (FSCA)"/>
    <property type="match status" value="1"/>
</dbReference>
<dbReference type="GO" id="GO:0051604">
    <property type="term" value="P:protein maturation"/>
    <property type="evidence" value="ECO:0007669"/>
    <property type="project" value="UniProtKB-UniRule"/>
</dbReference>
<dbReference type="STRING" id="261317.BCTU_366"/>
<name>F7WZQ4_9GAMM</name>
<evidence type="ECO:0000256" key="4">
    <source>
        <dbReference type="ARBA" id="ARBA00023014"/>
    </source>
</evidence>
<dbReference type="eggNOG" id="COG0694">
    <property type="taxonomic scope" value="Bacteria"/>
</dbReference>
<keyword evidence="1 5" id="KW-0004">4Fe-4S</keyword>
<dbReference type="EMBL" id="CP001817">
    <property type="protein sequence ID" value="AEH39930.1"/>
    <property type="molecule type" value="Genomic_DNA"/>
</dbReference>
<proteinExistence type="inferred from homology"/>
<dbReference type="SUPFAM" id="SSF117916">
    <property type="entry name" value="Fe-S cluster assembly (FSCA) domain-like"/>
    <property type="match status" value="1"/>
</dbReference>
<comment type="function">
    <text evidence="5">Involved in iron-sulfur cluster biogenesis. Binds a 4Fe-4S cluster, can transfer this cluster to apoproteins, and thereby intervenes in the maturation of Fe/S proteins. Could also act as a scaffold/chaperone for damaged Fe/S proteins.</text>
</comment>
<dbReference type="HOGENOM" id="CLU_094569_0_0_6"/>
<dbReference type="PANTHER" id="PTHR11178">
    <property type="entry name" value="IRON-SULFUR CLUSTER SCAFFOLD PROTEIN NFU-RELATED"/>
    <property type="match status" value="1"/>
</dbReference>
<feature type="binding site" evidence="5">
    <location>
        <position position="154"/>
    </location>
    <ligand>
        <name>[4Fe-4S] cluster</name>
        <dbReference type="ChEBI" id="CHEBI:49883"/>
    </ligand>
</feature>
<dbReference type="AlphaFoldDB" id="F7WZQ4"/>
<dbReference type="KEGG" id="baj:BCTU_366"/>
<feature type="binding site" evidence="5">
    <location>
        <position position="151"/>
    </location>
    <ligand>
        <name>[4Fe-4S] cluster</name>
        <dbReference type="ChEBI" id="CHEBI:49883"/>
    </ligand>
</feature>
<dbReference type="SUPFAM" id="SSF89360">
    <property type="entry name" value="HesB-like domain"/>
    <property type="match status" value="1"/>
</dbReference>
<evidence type="ECO:0000256" key="1">
    <source>
        <dbReference type="ARBA" id="ARBA00022485"/>
    </source>
</evidence>
<dbReference type="Pfam" id="PF01106">
    <property type="entry name" value="NifU"/>
    <property type="match status" value="1"/>
</dbReference>
<accession>F7WZQ4</accession>
<gene>
    <name evidence="7" type="primary">yhgI</name>
    <name evidence="5" type="synonym">nfuA</name>
    <name evidence="7" type="ORF">BCTU_366</name>
</gene>
<evidence type="ECO:0000256" key="2">
    <source>
        <dbReference type="ARBA" id="ARBA00022723"/>
    </source>
</evidence>
<evidence type="ECO:0000259" key="6">
    <source>
        <dbReference type="Pfam" id="PF01106"/>
    </source>
</evidence>
<dbReference type="InterPro" id="IPR001075">
    <property type="entry name" value="NIF_FeS_clus_asmbl_NifU_C"/>
</dbReference>
<evidence type="ECO:0000256" key="3">
    <source>
        <dbReference type="ARBA" id="ARBA00023004"/>
    </source>
</evidence>
<keyword evidence="4 5" id="KW-0411">Iron-sulfur</keyword>
<dbReference type="InterPro" id="IPR035903">
    <property type="entry name" value="HesB-like_dom_sf"/>
</dbReference>
<protein>
    <recommendedName>
        <fullName evidence="5">Fe/S biogenesis protein NfuA</fullName>
    </recommendedName>
</protein>
<dbReference type="Proteomes" id="UP000006811">
    <property type="component" value="Chromosome"/>
</dbReference>
<comment type="similarity">
    <text evidence="5">Belongs to the NfuA family.</text>
</comment>